<name>J9ENE2_WUCBA</name>
<protein>
    <submittedName>
        <fullName evidence="1">Uncharacterized protein</fullName>
    </submittedName>
</protein>
<evidence type="ECO:0000313" key="2">
    <source>
        <dbReference type="EMBL" id="VDM22703.1"/>
    </source>
</evidence>
<reference evidence="1" key="1">
    <citation type="submission" date="2012-08" db="EMBL/GenBank/DDBJ databases">
        <title>The Genome Sequence of Wuchereria bancrofti.</title>
        <authorList>
            <consortium name="The Broad Institute Genome Sequencing Platform"/>
            <consortium name="Broad Institute Genome Sequencing Center for Infectious Disease"/>
            <person name="Nutman T.B."/>
            <person name="Fink D.L."/>
            <person name="Russ C."/>
            <person name="Young S."/>
            <person name="Zeng Q."/>
            <person name="Koehrsen M."/>
            <person name="Alvarado L."/>
            <person name="Berlin A."/>
            <person name="Borenstein D."/>
            <person name="Chapman S.B."/>
            <person name="Chen Z."/>
            <person name="Engels R."/>
            <person name="Freedman E."/>
            <person name="Gellesch M."/>
            <person name="Goldberg J."/>
            <person name="Griggs A."/>
            <person name="Gujja S."/>
            <person name="Heilman E.R."/>
            <person name="Heiman D."/>
            <person name="Hepburn T."/>
            <person name="Howarth C."/>
            <person name="Jen D."/>
            <person name="Larson L."/>
            <person name="Lewis B."/>
            <person name="Mehta T."/>
            <person name="Park D."/>
            <person name="Pearson M."/>
            <person name="Richards J."/>
            <person name="Roberts A."/>
            <person name="Saif S."/>
            <person name="Shea T."/>
            <person name="Shenoy N."/>
            <person name="Sisk P."/>
            <person name="Stolte C."/>
            <person name="Sykes S."/>
            <person name="Walk T."/>
            <person name="White J."/>
            <person name="Yandava C."/>
            <person name="Haas B."/>
            <person name="Henn M.R."/>
            <person name="Nusbaum C."/>
            <person name="Birren B."/>
        </authorList>
    </citation>
    <scope>NUCLEOTIDE SEQUENCE</scope>
</reference>
<dbReference type="Proteomes" id="UP000270924">
    <property type="component" value="Unassembled WGS sequence"/>
</dbReference>
<accession>J9ENE2</accession>
<evidence type="ECO:0000313" key="1">
    <source>
        <dbReference type="EMBL" id="EJW83698.1"/>
    </source>
</evidence>
<dbReference type="EMBL" id="UYWW01012953">
    <property type="protein sequence ID" value="VDM22703.1"/>
    <property type="molecule type" value="Genomic_DNA"/>
</dbReference>
<organism evidence="1 3">
    <name type="scientific">Wuchereria bancrofti</name>
    <dbReference type="NCBI Taxonomy" id="6293"/>
    <lineage>
        <taxon>Eukaryota</taxon>
        <taxon>Metazoa</taxon>
        <taxon>Ecdysozoa</taxon>
        <taxon>Nematoda</taxon>
        <taxon>Chromadorea</taxon>
        <taxon>Rhabditida</taxon>
        <taxon>Spirurina</taxon>
        <taxon>Spiruromorpha</taxon>
        <taxon>Filarioidea</taxon>
        <taxon>Onchocercidae</taxon>
        <taxon>Wuchereria</taxon>
    </lineage>
</organism>
<dbReference type="InParanoid" id="J9ENE2"/>
<keyword evidence="4" id="KW-1185">Reference proteome</keyword>
<proteinExistence type="predicted"/>
<reference evidence="3" key="2">
    <citation type="submission" date="2012-08" db="EMBL/GenBank/DDBJ databases">
        <title>The Genome Sequence of Wuchereria bancrofti.</title>
        <authorList>
            <person name="Nutman T.B."/>
            <person name="Fink D.L."/>
            <person name="Russ C."/>
            <person name="Young S."/>
            <person name="Zeng Q."/>
            <person name="Koehrsen M."/>
            <person name="Alvarado L."/>
            <person name="Berlin A."/>
            <person name="Chapman S.B."/>
            <person name="Chen Z."/>
            <person name="Freedman E."/>
            <person name="Gellesch M."/>
            <person name="Goldberg J."/>
            <person name="Griggs A."/>
            <person name="Gujja S."/>
            <person name="Heilman E.R."/>
            <person name="Heiman D."/>
            <person name="Hepburn T."/>
            <person name="Howarth C."/>
            <person name="Jen D."/>
            <person name="Larson L."/>
            <person name="Lewis B."/>
            <person name="Mehta T."/>
            <person name="Park D."/>
            <person name="Pearson M."/>
            <person name="Roberts A."/>
            <person name="Saif S."/>
            <person name="Shea T."/>
            <person name="Shenoy N."/>
            <person name="Sisk P."/>
            <person name="Stolte C."/>
            <person name="Sykes S."/>
            <person name="Walk T."/>
            <person name="White J."/>
            <person name="Yandava C."/>
            <person name="Haas B."/>
            <person name="Henn M.R."/>
            <person name="Nusbaum C."/>
            <person name="Birren B."/>
        </authorList>
    </citation>
    <scope>NUCLEOTIDE SEQUENCE [LARGE SCALE GENOMIC DNA]</scope>
    <source>
        <strain evidence="3">NA</strain>
    </source>
</reference>
<evidence type="ECO:0000313" key="4">
    <source>
        <dbReference type="Proteomes" id="UP000270924"/>
    </source>
</evidence>
<gene>
    <name evidence="2" type="ORF">WBA_LOCUS12616</name>
    <name evidence="1" type="ORF">WUBG_05390</name>
</gene>
<dbReference type="EMBL" id="ADBV01002041">
    <property type="protein sequence ID" value="EJW83698.1"/>
    <property type="molecule type" value="Genomic_DNA"/>
</dbReference>
<dbReference type="Proteomes" id="UP000004810">
    <property type="component" value="Unassembled WGS sequence"/>
</dbReference>
<sequence length="51" mass="5762">MEEGMDEQRTDITTVLLYDERCCTGCFICKVTVVCYIAFDQTCVISMPASK</sequence>
<reference evidence="2 4" key="3">
    <citation type="submission" date="2018-11" db="EMBL/GenBank/DDBJ databases">
        <authorList>
            <consortium name="Pathogen Informatics"/>
        </authorList>
    </citation>
    <scope>NUCLEOTIDE SEQUENCE [LARGE SCALE GENOMIC DNA]</scope>
</reference>
<dbReference type="AlphaFoldDB" id="J9ENE2"/>
<evidence type="ECO:0000313" key="3">
    <source>
        <dbReference type="Proteomes" id="UP000004810"/>
    </source>
</evidence>